<dbReference type="SMART" id="SM00387">
    <property type="entry name" value="HATPase_c"/>
    <property type="match status" value="1"/>
</dbReference>
<dbReference type="InterPro" id="IPR005467">
    <property type="entry name" value="His_kinase_dom"/>
</dbReference>
<dbReference type="PROSITE" id="PS50110">
    <property type="entry name" value="RESPONSE_REGULATORY"/>
    <property type="match status" value="1"/>
</dbReference>
<dbReference type="EC" id="2.7.13.3" evidence="12"/>
<dbReference type="Pfam" id="PF00072">
    <property type="entry name" value="Response_reg"/>
    <property type="match status" value="1"/>
</dbReference>
<evidence type="ECO:0000256" key="4">
    <source>
        <dbReference type="ARBA" id="ARBA00022777"/>
    </source>
</evidence>
<dbReference type="PANTHER" id="PTHR45339:SF1">
    <property type="entry name" value="HYBRID SIGNAL TRANSDUCTION HISTIDINE KINASE J"/>
    <property type="match status" value="1"/>
</dbReference>
<dbReference type="PROSITE" id="PS50113">
    <property type="entry name" value="PAC"/>
    <property type="match status" value="1"/>
</dbReference>
<keyword evidence="6" id="KW-0902">Two-component regulatory system</keyword>
<keyword evidence="2 12" id="KW-0808">Transferase</keyword>
<dbReference type="CDD" id="cd16922">
    <property type="entry name" value="HATPase_EvgS-ArcB-TorS-like"/>
    <property type="match status" value="1"/>
</dbReference>
<evidence type="ECO:0000259" key="10">
    <source>
        <dbReference type="PROSITE" id="PS50112"/>
    </source>
</evidence>
<dbReference type="PROSITE" id="PS50109">
    <property type="entry name" value="HIS_KIN"/>
    <property type="match status" value="1"/>
</dbReference>
<reference evidence="12 13" key="1">
    <citation type="submission" date="2021-06" db="EMBL/GenBank/DDBJ databases">
        <authorList>
            <person name="Criscuolo A."/>
        </authorList>
    </citation>
    <scope>NUCLEOTIDE SEQUENCE [LARGE SCALE GENOMIC DNA]</scope>
    <source>
        <strain evidence="13">CIP 111802</strain>
    </source>
</reference>
<evidence type="ECO:0000259" key="8">
    <source>
        <dbReference type="PROSITE" id="PS50109"/>
    </source>
</evidence>
<dbReference type="EMBL" id="CAJVCE010000041">
    <property type="protein sequence ID" value="CAG7658218.1"/>
    <property type="molecule type" value="Genomic_DNA"/>
</dbReference>
<evidence type="ECO:0000256" key="6">
    <source>
        <dbReference type="ARBA" id="ARBA00023012"/>
    </source>
</evidence>
<evidence type="ECO:0000259" key="11">
    <source>
        <dbReference type="PROSITE" id="PS50113"/>
    </source>
</evidence>
<evidence type="ECO:0000256" key="7">
    <source>
        <dbReference type="PROSITE-ProRule" id="PRU00169"/>
    </source>
</evidence>
<dbReference type="PROSITE" id="PS50112">
    <property type="entry name" value="PAS"/>
    <property type="match status" value="2"/>
</dbReference>
<keyword evidence="4 12" id="KW-0418">Kinase</keyword>
<dbReference type="PANTHER" id="PTHR45339">
    <property type="entry name" value="HYBRID SIGNAL TRANSDUCTION HISTIDINE KINASE J"/>
    <property type="match status" value="1"/>
</dbReference>
<keyword evidence="5" id="KW-0067">ATP-binding</keyword>
<feature type="modified residue" description="4-aspartylphosphate" evidence="7">
    <location>
        <position position="560"/>
    </location>
</feature>
<dbReference type="CDD" id="cd17546">
    <property type="entry name" value="REC_hyHK_CKI1_RcsC-like"/>
    <property type="match status" value="1"/>
</dbReference>
<evidence type="ECO:0000256" key="1">
    <source>
        <dbReference type="ARBA" id="ARBA00022553"/>
    </source>
</evidence>
<keyword evidence="13" id="KW-1185">Reference proteome</keyword>
<dbReference type="SMART" id="SM00086">
    <property type="entry name" value="PAC"/>
    <property type="match status" value="2"/>
</dbReference>
<dbReference type="Pfam" id="PF00512">
    <property type="entry name" value="HisKA"/>
    <property type="match status" value="1"/>
</dbReference>
<dbReference type="SMART" id="SM00388">
    <property type="entry name" value="HisKA"/>
    <property type="match status" value="1"/>
</dbReference>
<dbReference type="InterPro" id="IPR003661">
    <property type="entry name" value="HisK_dim/P_dom"/>
</dbReference>
<dbReference type="InterPro" id="IPR000014">
    <property type="entry name" value="PAS"/>
</dbReference>
<name>A0ABN7TZF7_9BACL</name>
<evidence type="ECO:0000256" key="5">
    <source>
        <dbReference type="ARBA" id="ARBA00022840"/>
    </source>
</evidence>
<keyword evidence="1 7" id="KW-0597">Phosphoprotein</keyword>
<dbReference type="InterPro" id="IPR001789">
    <property type="entry name" value="Sig_transdc_resp-reg_receiver"/>
</dbReference>
<organism evidence="12 13">
    <name type="scientific">Paenibacillus allorhizosphaerae</name>
    <dbReference type="NCBI Taxonomy" id="2849866"/>
    <lineage>
        <taxon>Bacteria</taxon>
        <taxon>Bacillati</taxon>
        <taxon>Bacillota</taxon>
        <taxon>Bacilli</taxon>
        <taxon>Bacillales</taxon>
        <taxon>Paenibacillaceae</taxon>
        <taxon>Paenibacillus</taxon>
    </lineage>
</organism>
<sequence>MHRVNLDPNAFNAQVFEYACLGIALIAPDGLILTVNPAIERIFGYTKEEFDGRQFGFFSHPEDKVKTINDLKQMMEDNKSEVQIEKRYLRKNGETMWALVSVRLFRNDEGQPLYYIAQIIDISAQKESEQRLQETVERYTSLKKYNHDAVVSFDLQGKIIHANTMAEKLTGYRIEEELKGMELAHLIGKPNVEWILKDALHDSAVEEGIDTVVTKDGYTIEVLTSIAPIFVNKKNIGFYLICKDISEQKRLVLAKEMAEATNKAKSEFLAMMSHEIRTPLNGVIGMTDLLLEANLEVEHKEYVEIIRKSGETLLGIINDILDLSKIEAGRTELQEETFDLRLCIKDSLSVVSAKADEKGLELSYSISHDVPEYIYGDGDRLKQVLLNLLSNAVKFTPRGSVSVAVKKVKGDRARLDFTVADTGIGIPTERLEEIFEPFAQIDSFMTRKHEGTGLGLSISRKLLELMGGQIHAESDGMNGSTFCFTIPLNEMTAADFEHPQHSISNAVDQLNILIAEDNAINTLVLKKLLEKMGHNVSAVVNGKEAIEAALNETYDIIFMDINMPIVNGVDAARAIKEKLPSGRCPRIVAVTANAIKGDREKCLAAGMDDYVSKPVKIDIIRKILLAYVHSRGNIEQKQPYH</sequence>
<feature type="domain" description="Histidine kinase" evidence="8">
    <location>
        <begin position="271"/>
        <end position="490"/>
    </location>
</feature>
<protein>
    <submittedName>
        <fullName evidence="12">Sensor histidine kinase RcsC</fullName>
        <ecNumber evidence="12">2.7.13.3</ecNumber>
    </submittedName>
</protein>
<feature type="domain" description="PAC" evidence="11">
    <location>
        <begin position="82"/>
        <end position="134"/>
    </location>
</feature>
<feature type="domain" description="PAS" evidence="10">
    <location>
        <begin position="23"/>
        <end position="78"/>
    </location>
</feature>
<dbReference type="CDD" id="cd00082">
    <property type="entry name" value="HisKA"/>
    <property type="match status" value="1"/>
</dbReference>
<dbReference type="NCBIfam" id="TIGR00229">
    <property type="entry name" value="sensory_box"/>
    <property type="match status" value="2"/>
</dbReference>
<evidence type="ECO:0000256" key="2">
    <source>
        <dbReference type="ARBA" id="ARBA00022679"/>
    </source>
</evidence>
<dbReference type="CDD" id="cd00130">
    <property type="entry name" value="PAS"/>
    <property type="match status" value="2"/>
</dbReference>
<evidence type="ECO:0000313" key="12">
    <source>
        <dbReference type="EMBL" id="CAG7658218.1"/>
    </source>
</evidence>
<dbReference type="GO" id="GO:0004673">
    <property type="term" value="F:protein histidine kinase activity"/>
    <property type="evidence" value="ECO:0007669"/>
    <property type="project" value="UniProtKB-EC"/>
</dbReference>
<comment type="caution">
    <text evidence="12">The sequence shown here is derived from an EMBL/GenBank/DDBJ whole genome shotgun (WGS) entry which is preliminary data.</text>
</comment>
<gene>
    <name evidence="12" type="primary">rcsC_25</name>
    <name evidence="12" type="ORF">PAECIP111802_06984</name>
</gene>
<dbReference type="Proteomes" id="UP000730618">
    <property type="component" value="Unassembled WGS sequence"/>
</dbReference>
<feature type="domain" description="Response regulatory" evidence="9">
    <location>
        <begin position="511"/>
        <end position="628"/>
    </location>
</feature>
<dbReference type="Pfam" id="PF02518">
    <property type="entry name" value="HATPase_c"/>
    <property type="match status" value="1"/>
</dbReference>
<keyword evidence="3" id="KW-0547">Nucleotide-binding</keyword>
<proteinExistence type="predicted"/>
<dbReference type="RefSeq" id="WP_218103116.1">
    <property type="nucleotide sequence ID" value="NZ_CAJVCE010000041.1"/>
</dbReference>
<dbReference type="InterPro" id="IPR003594">
    <property type="entry name" value="HATPase_dom"/>
</dbReference>
<feature type="domain" description="PAS" evidence="10">
    <location>
        <begin position="128"/>
        <end position="208"/>
    </location>
</feature>
<dbReference type="SMART" id="SM00091">
    <property type="entry name" value="PAS"/>
    <property type="match status" value="2"/>
</dbReference>
<evidence type="ECO:0000256" key="3">
    <source>
        <dbReference type="ARBA" id="ARBA00022741"/>
    </source>
</evidence>
<dbReference type="SMART" id="SM00448">
    <property type="entry name" value="REC"/>
    <property type="match status" value="1"/>
</dbReference>
<evidence type="ECO:0000313" key="13">
    <source>
        <dbReference type="Proteomes" id="UP000730618"/>
    </source>
</evidence>
<dbReference type="InterPro" id="IPR000700">
    <property type="entry name" value="PAS-assoc_C"/>
</dbReference>
<dbReference type="Pfam" id="PF13426">
    <property type="entry name" value="PAS_9"/>
    <property type="match status" value="2"/>
</dbReference>
<dbReference type="InterPro" id="IPR001610">
    <property type="entry name" value="PAC"/>
</dbReference>
<accession>A0ABN7TZF7</accession>
<evidence type="ECO:0000259" key="9">
    <source>
        <dbReference type="PROSITE" id="PS50110"/>
    </source>
</evidence>